<dbReference type="CDD" id="cd07035">
    <property type="entry name" value="TPP_PYR_POX_like"/>
    <property type="match status" value="1"/>
</dbReference>
<dbReference type="PANTHER" id="PTHR43710:SF2">
    <property type="entry name" value="2-HYDROXYACYL-COA LYASE 1"/>
    <property type="match status" value="1"/>
</dbReference>
<feature type="domain" description="Thiamine pyrophosphate enzyme central" evidence="9">
    <location>
        <begin position="237"/>
        <end position="368"/>
    </location>
</feature>
<dbReference type="InterPro" id="IPR029035">
    <property type="entry name" value="DHS-like_NAD/FAD-binding_dom"/>
</dbReference>
<organism evidence="12 13">
    <name type="scientific">Methylobacterium iners</name>
    <dbReference type="NCBI Taxonomy" id="418707"/>
    <lineage>
        <taxon>Bacteria</taxon>
        <taxon>Pseudomonadati</taxon>
        <taxon>Pseudomonadota</taxon>
        <taxon>Alphaproteobacteria</taxon>
        <taxon>Hyphomicrobiales</taxon>
        <taxon>Methylobacteriaceae</taxon>
        <taxon>Methylobacterium</taxon>
    </lineage>
</organism>
<name>A0ABQ4S580_9HYPH</name>
<evidence type="ECO:0000259" key="10">
    <source>
        <dbReference type="Pfam" id="PF02775"/>
    </source>
</evidence>
<feature type="domain" description="Thiamine pyrophosphate enzyme TPP-binding" evidence="10">
    <location>
        <begin position="436"/>
        <end position="577"/>
    </location>
</feature>
<evidence type="ECO:0000256" key="8">
    <source>
        <dbReference type="SAM" id="MobiDB-lite"/>
    </source>
</evidence>
<accession>A0ABQ4S580</accession>
<dbReference type="Pfam" id="PF02776">
    <property type="entry name" value="TPP_enzyme_N"/>
    <property type="match status" value="1"/>
</dbReference>
<feature type="compositionally biased region" description="Polar residues" evidence="8">
    <location>
        <begin position="1"/>
        <end position="23"/>
    </location>
</feature>
<dbReference type="Pfam" id="PF00205">
    <property type="entry name" value="TPP_enzyme_M"/>
    <property type="match status" value="1"/>
</dbReference>
<evidence type="ECO:0000259" key="9">
    <source>
        <dbReference type="Pfam" id="PF00205"/>
    </source>
</evidence>
<dbReference type="NCBIfam" id="NF006721">
    <property type="entry name" value="PRK09259.1"/>
    <property type="match status" value="1"/>
</dbReference>
<dbReference type="InterPro" id="IPR045025">
    <property type="entry name" value="HACL1-like"/>
</dbReference>
<comment type="similarity">
    <text evidence="2 7">Belongs to the TPP enzyme family.</text>
</comment>
<evidence type="ECO:0000256" key="2">
    <source>
        <dbReference type="ARBA" id="ARBA00007812"/>
    </source>
</evidence>
<dbReference type="PANTHER" id="PTHR43710">
    <property type="entry name" value="2-HYDROXYACYL-COA LYASE"/>
    <property type="match status" value="1"/>
</dbReference>
<reference evidence="12" key="2">
    <citation type="submission" date="2021-08" db="EMBL/GenBank/DDBJ databases">
        <authorList>
            <person name="Tani A."/>
            <person name="Ola A."/>
            <person name="Ogura Y."/>
            <person name="Katsura K."/>
            <person name="Hayashi T."/>
        </authorList>
    </citation>
    <scope>NUCLEOTIDE SEQUENCE</scope>
    <source>
        <strain evidence="12">DSM 19015</strain>
    </source>
</reference>
<dbReference type="NCBIfam" id="TIGR03254">
    <property type="entry name" value="oxalate_oxc"/>
    <property type="match status" value="1"/>
</dbReference>
<dbReference type="Gene3D" id="3.40.50.1220">
    <property type="entry name" value="TPP-binding domain"/>
    <property type="match status" value="1"/>
</dbReference>
<dbReference type="SUPFAM" id="SSF52518">
    <property type="entry name" value="Thiamin diphosphate-binding fold (THDP-binding)"/>
    <property type="match status" value="2"/>
</dbReference>
<dbReference type="RefSeq" id="WP_283206779.1">
    <property type="nucleotide sequence ID" value="NZ_BPQP01000074.1"/>
</dbReference>
<feature type="domain" description="Thiamine pyrophosphate enzyme N-terminal TPP-binding" evidence="11">
    <location>
        <begin position="46"/>
        <end position="162"/>
    </location>
</feature>
<evidence type="ECO:0000256" key="6">
    <source>
        <dbReference type="ARBA" id="ARBA00023239"/>
    </source>
</evidence>
<gene>
    <name evidence="12" type="primary">oxc</name>
    <name evidence="12" type="ORF">OCOJLMKI_4262</name>
</gene>
<dbReference type="InterPro" id="IPR012000">
    <property type="entry name" value="Thiamin_PyroP_enz_cen_dom"/>
</dbReference>
<dbReference type="Gene3D" id="3.40.50.970">
    <property type="match status" value="2"/>
</dbReference>
<evidence type="ECO:0000313" key="13">
    <source>
        <dbReference type="Proteomes" id="UP001055125"/>
    </source>
</evidence>
<sequence length="603" mass="63540">MDKSAVSEQALASSDVTTSTSPDNPAVTTPAPIAADTAAEREMTDGFHLVIDALKLNGIETIYGVPGIPITDLGRLAQAEGMRVISFRHEQHAGNAAAIAGFLTKKPGICLTVSAPGFLNGLTALANATTNCFPMILISGSSEREIVDLQQGDYEEMDQLAIAKPLCKAAFRVLHAADIGIAVARAIRAAVSGRPGGVYLDLPAKLFSQVMDAEAGAKSLVKVIDAAPAQIPAPEAVERALGLLKNAKRPLIILGKGAAYAQADEAIRNLVEKSGIPYLPMSMAKGLLPDTHPQSAGAARSLALKKADVVMLVGARLNWLLSHGKGKTWGEPGTQKFIQIDIEPREMDSNIEIAAPLVGDIGSCVSALLKGMGENPSPPPAEWTGALRTKKEENLGKMASKLRKNSTPMDFHGALGALRTIIKERPDAILVNEGANTLDLARGVIDMYQPRKRLDVGTWGIMGIGMGFAVAAAIETGKPVLAVEGDSAFGFSGMEVETICRYNLPICIVVFNNNGIYRGTDTDPTGRDPGTTVFVKDSRYDKMMEAFGGVGVQATTPDELSRAVNEAMDSGRPTLINAVIDPQAGTESGNIGSLNPQSMVKKK</sequence>
<feature type="compositionally biased region" description="Polar residues" evidence="8">
    <location>
        <begin position="585"/>
        <end position="603"/>
    </location>
</feature>
<evidence type="ECO:0000256" key="5">
    <source>
        <dbReference type="ARBA" id="ARBA00023052"/>
    </source>
</evidence>
<feature type="region of interest" description="Disordered" evidence="8">
    <location>
        <begin position="1"/>
        <end position="30"/>
    </location>
</feature>
<dbReference type="CDD" id="cd02004">
    <property type="entry name" value="TPP_BZL_OCoD_HPCL"/>
    <property type="match status" value="1"/>
</dbReference>
<evidence type="ECO:0000313" key="12">
    <source>
        <dbReference type="EMBL" id="GJD97034.1"/>
    </source>
</evidence>
<dbReference type="SUPFAM" id="SSF52467">
    <property type="entry name" value="DHS-like NAD/FAD-binding domain"/>
    <property type="match status" value="1"/>
</dbReference>
<evidence type="ECO:0000256" key="3">
    <source>
        <dbReference type="ARBA" id="ARBA00022723"/>
    </source>
</evidence>
<protein>
    <submittedName>
        <fullName evidence="12">Oxalyl-CoA decarboxylase</fullName>
    </submittedName>
</protein>
<dbReference type="InterPro" id="IPR011766">
    <property type="entry name" value="TPP_enzyme_TPP-bd"/>
</dbReference>
<dbReference type="EMBL" id="BPQP01000074">
    <property type="protein sequence ID" value="GJD97034.1"/>
    <property type="molecule type" value="Genomic_DNA"/>
</dbReference>
<evidence type="ECO:0000256" key="7">
    <source>
        <dbReference type="RuleBase" id="RU362132"/>
    </source>
</evidence>
<comment type="caution">
    <text evidence="12">The sequence shown here is derived from an EMBL/GenBank/DDBJ whole genome shotgun (WGS) entry which is preliminary data.</text>
</comment>
<proteinExistence type="inferred from homology"/>
<keyword evidence="13" id="KW-1185">Reference proteome</keyword>
<comment type="cofactor">
    <cofactor evidence="1">
        <name>thiamine diphosphate</name>
        <dbReference type="ChEBI" id="CHEBI:58937"/>
    </cofactor>
</comment>
<evidence type="ECO:0000256" key="1">
    <source>
        <dbReference type="ARBA" id="ARBA00001964"/>
    </source>
</evidence>
<evidence type="ECO:0000259" key="11">
    <source>
        <dbReference type="Pfam" id="PF02776"/>
    </source>
</evidence>
<dbReference type="InterPro" id="IPR017660">
    <property type="entry name" value="Oxalyl-CoA_decarboxylase"/>
</dbReference>
<dbReference type="InterPro" id="IPR029061">
    <property type="entry name" value="THDP-binding"/>
</dbReference>
<dbReference type="Proteomes" id="UP001055125">
    <property type="component" value="Unassembled WGS sequence"/>
</dbReference>
<keyword evidence="3" id="KW-0479">Metal-binding</keyword>
<feature type="region of interest" description="Disordered" evidence="8">
    <location>
        <begin position="581"/>
        <end position="603"/>
    </location>
</feature>
<keyword evidence="6" id="KW-0456">Lyase</keyword>
<dbReference type="InterPro" id="IPR012001">
    <property type="entry name" value="Thiamin_PyroP_enz_TPP-bd_dom"/>
</dbReference>
<dbReference type="Pfam" id="PF02775">
    <property type="entry name" value="TPP_enzyme_C"/>
    <property type="match status" value="1"/>
</dbReference>
<reference evidence="12" key="1">
    <citation type="journal article" date="2021" name="Front. Microbiol.">
        <title>Comprehensive Comparative Genomics and Phenotyping of Methylobacterium Species.</title>
        <authorList>
            <person name="Alessa O."/>
            <person name="Ogura Y."/>
            <person name="Fujitani Y."/>
            <person name="Takami H."/>
            <person name="Hayashi T."/>
            <person name="Sahin N."/>
            <person name="Tani A."/>
        </authorList>
    </citation>
    <scope>NUCLEOTIDE SEQUENCE</scope>
    <source>
        <strain evidence="12">DSM 19015</strain>
    </source>
</reference>
<evidence type="ECO:0000256" key="4">
    <source>
        <dbReference type="ARBA" id="ARBA00022842"/>
    </source>
</evidence>
<keyword evidence="5 7" id="KW-0786">Thiamine pyrophosphate</keyword>
<keyword evidence="4" id="KW-0460">Magnesium</keyword>